<evidence type="ECO:0008006" key="3">
    <source>
        <dbReference type="Google" id="ProtNLM"/>
    </source>
</evidence>
<keyword evidence="2" id="KW-1185">Reference proteome</keyword>
<comment type="caution">
    <text evidence="1">The sequence shown here is derived from an EMBL/GenBank/DDBJ whole genome shotgun (WGS) entry which is preliminary data.</text>
</comment>
<dbReference type="Proteomes" id="UP000317421">
    <property type="component" value="Unassembled WGS sequence"/>
</dbReference>
<evidence type="ECO:0000313" key="2">
    <source>
        <dbReference type="Proteomes" id="UP000317421"/>
    </source>
</evidence>
<sequence length="306" mass="33399">MISDSTTRPGSIYGGVTGVRLAVESFTLGEGVELRQTYCHLFSTNMTAFERPGPDGHHPAPWKAARGGWGHDIEVEICAPAESPLGSSFDATETIWWIVALLRLARFPFLSVPVLSDQPFRKIPQSSVEPVLTPFETEGRLFGVPGSEDPTLDTATLTWVADNWLKAGQLLNSDPKFYSAFRAFDSATVRGRASASMLALWGGLEQLFAPSAGELRFRVSALLASFLEAPGASRLALYKRVLKLYNERSVAAHTAKDVEMGPLMETYVLMRNALVRMIDEGQVPQQSELESLLFCASPNSDSSTTP</sequence>
<dbReference type="AlphaFoldDB" id="A0A5C6AF15"/>
<reference evidence="1 2" key="1">
    <citation type="submission" date="2019-02" db="EMBL/GenBank/DDBJ databases">
        <title>Deep-cultivation of Planctomycetes and their phenomic and genomic characterization uncovers novel biology.</title>
        <authorList>
            <person name="Wiegand S."/>
            <person name="Jogler M."/>
            <person name="Boedeker C."/>
            <person name="Pinto D."/>
            <person name="Vollmers J."/>
            <person name="Rivas-Marin E."/>
            <person name="Kohn T."/>
            <person name="Peeters S.H."/>
            <person name="Heuer A."/>
            <person name="Rast P."/>
            <person name="Oberbeckmann S."/>
            <person name="Bunk B."/>
            <person name="Jeske O."/>
            <person name="Meyerdierks A."/>
            <person name="Storesund J.E."/>
            <person name="Kallscheuer N."/>
            <person name="Luecker S."/>
            <person name="Lage O.M."/>
            <person name="Pohl T."/>
            <person name="Merkel B.J."/>
            <person name="Hornburger P."/>
            <person name="Mueller R.-W."/>
            <person name="Bruemmer F."/>
            <person name="Labrenz M."/>
            <person name="Spormann A.M."/>
            <person name="Op Den Camp H."/>
            <person name="Overmann J."/>
            <person name="Amann R."/>
            <person name="Jetten M.S.M."/>
            <person name="Mascher T."/>
            <person name="Medema M.H."/>
            <person name="Devos D.P."/>
            <person name="Kaster A.-K."/>
            <person name="Ovreas L."/>
            <person name="Rohde M."/>
            <person name="Galperin M.Y."/>
            <person name="Jogler C."/>
        </authorList>
    </citation>
    <scope>NUCLEOTIDE SEQUENCE [LARGE SCALE GENOMIC DNA]</scope>
    <source>
        <strain evidence="1 2">Pla108</strain>
    </source>
</reference>
<evidence type="ECO:0000313" key="1">
    <source>
        <dbReference type="EMBL" id="TWT98020.1"/>
    </source>
</evidence>
<dbReference type="EMBL" id="SJPR01000002">
    <property type="protein sequence ID" value="TWT98020.1"/>
    <property type="molecule type" value="Genomic_DNA"/>
</dbReference>
<accession>A0A5C6AF15</accession>
<organism evidence="1 2">
    <name type="scientific">Botrimarina colliarenosi</name>
    <dbReference type="NCBI Taxonomy" id="2528001"/>
    <lineage>
        <taxon>Bacteria</taxon>
        <taxon>Pseudomonadati</taxon>
        <taxon>Planctomycetota</taxon>
        <taxon>Planctomycetia</taxon>
        <taxon>Pirellulales</taxon>
        <taxon>Lacipirellulaceae</taxon>
        <taxon>Botrimarina</taxon>
    </lineage>
</organism>
<protein>
    <recommendedName>
        <fullName evidence="3">Apea-like HEPN domain-containing protein</fullName>
    </recommendedName>
</protein>
<proteinExistence type="predicted"/>
<gene>
    <name evidence="1" type="ORF">Pla108_21750</name>
</gene>
<name>A0A5C6AF15_9BACT</name>